<dbReference type="PRINTS" id="PR00726">
    <property type="entry name" value="LEXASERPTASE"/>
</dbReference>
<feature type="region of interest" description="Disordered" evidence="8">
    <location>
        <begin position="1"/>
        <end position="27"/>
    </location>
</feature>
<evidence type="ECO:0000256" key="4">
    <source>
        <dbReference type="ARBA" id="ARBA00022813"/>
    </source>
</evidence>
<evidence type="ECO:0000256" key="7">
    <source>
        <dbReference type="RuleBase" id="RU003991"/>
    </source>
</evidence>
<keyword evidence="2" id="KW-0227">DNA damage</keyword>
<dbReference type="CDD" id="cd06529">
    <property type="entry name" value="S24_LexA-like"/>
    <property type="match status" value="1"/>
</dbReference>
<dbReference type="Gene3D" id="2.10.109.10">
    <property type="entry name" value="Umud Fragment, subunit A"/>
    <property type="match status" value="1"/>
</dbReference>
<evidence type="ECO:0000313" key="11">
    <source>
        <dbReference type="Proteomes" id="UP001200470"/>
    </source>
</evidence>
<sequence length="210" mass="23736">MTEQQQDKQWGGRRKGAGRPPTDSKSFTFRVPGDVAHIIDSQENKTEFIKRCIIRSIQGDEASANTLSWGNVYPATRLKEMHLPFFDVRIVAGFPLPLDNDERSQDIDLLKMLCANPEACYLIRVKGRSMIDAGIMDGDIVIVDKSNRNPSPSEVAVCELNGEYTLKRFERRGDTGWLIPANPDYPEIEITPNDSFSIWGTVTYIIHKPH</sequence>
<comment type="caution">
    <text evidence="10">The sequence shown here is derived from an EMBL/GenBank/DDBJ whole genome shotgun (WGS) entry which is preliminary data.</text>
</comment>
<dbReference type="SUPFAM" id="SSF51306">
    <property type="entry name" value="LexA/Signal peptidase"/>
    <property type="match status" value="1"/>
</dbReference>
<dbReference type="EMBL" id="JADYTN010000061">
    <property type="protein sequence ID" value="MCF2564889.1"/>
    <property type="molecule type" value="Genomic_DNA"/>
</dbReference>
<keyword evidence="5" id="KW-0234">DNA repair</keyword>
<proteinExistence type="inferred from homology"/>
<keyword evidence="3 7" id="KW-0378">Hydrolase</keyword>
<evidence type="ECO:0000313" key="10">
    <source>
        <dbReference type="EMBL" id="MCF2564889.1"/>
    </source>
</evidence>
<evidence type="ECO:0000256" key="1">
    <source>
        <dbReference type="ARBA" id="ARBA00007484"/>
    </source>
</evidence>
<dbReference type="PANTHER" id="PTHR33516">
    <property type="entry name" value="LEXA REPRESSOR"/>
    <property type="match status" value="1"/>
</dbReference>
<evidence type="ECO:0000256" key="6">
    <source>
        <dbReference type="ARBA" id="ARBA00023236"/>
    </source>
</evidence>
<keyword evidence="11" id="KW-1185">Reference proteome</keyword>
<dbReference type="InterPro" id="IPR036286">
    <property type="entry name" value="LexA/Signal_pep-like_sf"/>
</dbReference>
<gene>
    <name evidence="10" type="ORF">I6E12_12375</name>
</gene>
<dbReference type="InterPro" id="IPR039418">
    <property type="entry name" value="LexA-like"/>
</dbReference>
<evidence type="ECO:0000259" key="9">
    <source>
        <dbReference type="Pfam" id="PF00717"/>
    </source>
</evidence>
<protein>
    <submittedName>
        <fullName evidence="10">LexA family transcriptional regulator</fullName>
    </submittedName>
</protein>
<evidence type="ECO:0000256" key="5">
    <source>
        <dbReference type="ARBA" id="ARBA00023204"/>
    </source>
</evidence>
<keyword evidence="6" id="KW-0742">SOS response</keyword>
<comment type="similarity">
    <text evidence="1 7">Belongs to the peptidase S24 family.</text>
</comment>
<dbReference type="InterPro" id="IPR015927">
    <property type="entry name" value="Peptidase_S24_S26A/B/C"/>
</dbReference>
<organism evidence="10 11">
    <name type="scientific">Xylanibacter brevis</name>
    <dbReference type="NCBI Taxonomy" id="83231"/>
    <lineage>
        <taxon>Bacteria</taxon>
        <taxon>Pseudomonadati</taxon>
        <taxon>Bacteroidota</taxon>
        <taxon>Bacteroidia</taxon>
        <taxon>Bacteroidales</taxon>
        <taxon>Prevotellaceae</taxon>
        <taxon>Xylanibacter</taxon>
    </lineage>
</organism>
<dbReference type="Pfam" id="PF00717">
    <property type="entry name" value="Peptidase_S24"/>
    <property type="match status" value="1"/>
</dbReference>
<feature type="domain" description="Peptidase S24/S26A/S26B/S26C" evidence="9">
    <location>
        <begin position="85"/>
        <end position="202"/>
    </location>
</feature>
<reference evidence="10 11" key="1">
    <citation type="submission" date="2020-12" db="EMBL/GenBank/DDBJ databases">
        <title>Whole genome sequences of gut porcine anaerobes.</title>
        <authorList>
            <person name="Kubasova T."/>
            <person name="Jahodarova E."/>
            <person name="Rychlik I."/>
        </authorList>
    </citation>
    <scope>NUCLEOTIDE SEQUENCE [LARGE SCALE GENOMIC DNA]</scope>
    <source>
        <strain evidence="10 11">An925</strain>
    </source>
</reference>
<dbReference type="RefSeq" id="WP_301638736.1">
    <property type="nucleotide sequence ID" value="NZ_JADYTN010000061.1"/>
</dbReference>
<dbReference type="Proteomes" id="UP001200470">
    <property type="component" value="Unassembled WGS sequence"/>
</dbReference>
<dbReference type="PANTHER" id="PTHR33516:SF2">
    <property type="entry name" value="LEXA REPRESSOR-RELATED"/>
    <property type="match status" value="1"/>
</dbReference>
<dbReference type="InterPro" id="IPR050077">
    <property type="entry name" value="LexA_repressor"/>
</dbReference>
<evidence type="ECO:0000256" key="3">
    <source>
        <dbReference type="ARBA" id="ARBA00022801"/>
    </source>
</evidence>
<name>A0ABS9CL32_9BACT</name>
<evidence type="ECO:0000256" key="2">
    <source>
        <dbReference type="ARBA" id="ARBA00022763"/>
    </source>
</evidence>
<evidence type="ECO:0000256" key="8">
    <source>
        <dbReference type="SAM" id="MobiDB-lite"/>
    </source>
</evidence>
<keyword evidence="4 7" id="KW-0068">Autocatalytic cleavage</keyword>
<dbReference type="InterPro" id="IPR006197">
    <property type="entry name" value="Peptidase_S24_LexA"/>
</dbReference>
<accession>A0ABS9CL32</accession>